<dbReference type="OrthoDB" id="7462124at2759"/>
<dbReference type="Proteomes" id="UP000324222">
    <property type="component" value="Unassembled WGS sequence"/>
</dbReference>
<proteinExistence type="predicted"/>
<dbReference type="AlphaFoldDB" id="A0A5B7FUH2"/>
<evidence type="ECO:0000313" key="2">
    <source>
        <dbReference type="EMBL" id="MPC51410.1"/>
    </source>
</evidence>
<sequence length="191" mass="21521">MSFGRYQESVGGEKEDDSSGTEDCLPETSPIFTAMMDFICEKFPKLNQVLLQLCAHLGIHINYDESCLQPAQEIVYLGVNVRTPLLKAFPTQTQVDNHLSHLQASVESRLLITKEWLTLQGHMASLTHLVPGAQLHMWSLCTHFLTFNDKVQQTLCWAEDRAIVLKPQFISGSRNVVTDSLSRKSQVISME</sequence>
<protein>
    <submittedName>
        <fullName evidence="2">Uncharacterized protein</fullName>
    </submittedName>
</protein>
<evidence type="ECO:0000313" key="3">
    <source>
        <dbReference type="Proteomes" id="UP000324222"/>
    </source>
</evidence>
<organism evidence="2 3">
    <name type="scientific">Portunus trituberculatus</name>
    <name type="common">Swimming crab</name>
    <name type="synonym">Neptunus trituberculatus</name>
    <dbReference type="NCBI Taxonomy" id="210409"/>
    <lineage>
        <taxon>Eukaryota</taxon>
        <taxon>Metazoa</taxon>
        <taxon>Ecdysozoa</taxon>
        <taxon>Arthropoda</taxon>
        <taxon>Crustacea</taxon>
        <taxon>Multicrustacea</taxon>
        <taxon>Malacostraca</taxon>
        <taxon>Eumalacostraca</taxon>
        <taxon>Eucarida</taxon>
        <taxon>Decapoda</taxon>
        <taxon>Pleocyemata</taxon>
        <taxon>Brachyura</taxon>
        <taxon>Eubrachyura</taxon>
        <taxon>Portunoidea</taxon>
        <taxon>Portunidae</taxon>
        <taxon>Portuninae</taxon>
        <taxon>Portunus</taxon>
    </lineage>
</organism>
<accession>A0A5B7FUH2</accession>
<gene>
    <name evidence="2" type="ORF">E2C01_045254</name>
</gene>
<feature type="region of interest" description="Disordered" evidence="1">
    <location>
        <begin position="1"/>
        <end position="24"/>
    </location>
</feature>
<name>A0A5B7FUH2_PORTR</name>
<reference evidence="2 3" key="1">
    <citation type="submission" date="2019-05" db="EMBL/GenBank/DDBJ databases">
        <title>Another draft genome of Portunus trituberculatus and its Hox gene families provides insights of decapod evolution.</title>
        <authorList>
            <person name="Jeong J.-H."/>
            <person name="Song I."/>
            <person name="Kim S."/>
            <person name="Choi T."/>
            <person name="Kim D."/>
            <person name="Ryu S."/>
            <person name="Kim W."/>
        </authorList>
    </citation>
    <scope>NUCLEOTIDE SEQUENCE [LARGE SCALE GENOMIC DNA]</scope>
    <source>
        <tissue evidence="2">Muscle</tissue>
    </source>
</reference>
<comment type="caution">
    <text evidence="2">The sequence shown here is derived from an EMBL/GenBank/DDBJ whole genome shotgun (WGS) entry which is preliminary data.</text>
</comment>
<dbReference type="EMBL" id="VSRR010010155">
    <property type="protein sequence ID" value="MPC51410.1"/>
    <property type="molecule type" value="Genomic_DNA"/>
</dbReference>
<evidence type="ECO:0000256" key="1">
    <source>
        <dbReference type="SAM" id="MobiDB-lite"/>
    </source>
</evidence>
<keyword evidence="3" id="KW-1185">Reference proteome</keyword>